<evidence type="ECO:0000313" key="2">
    <source>
        <dbReference type="EMBL" id="EGC45162.1"/>
    </source>
</evidence>
<dbReference type="Proteomes" id="UP000008142">
    <property type="component" value="Unassembled WGS sequence"/>
</dbReference>
<organism evidence="3">
    <name type="scientific">Ajellomyces capsulatus (strain H88)</name>
    <name type="common">Darling's disease fungus</name>
    <name type="synonym">Histoplasma capsulatum</name>
    <dbReference type="NCBI Taxonomy" id="544711"/>
    <lineage>
        <taxon>Eukaryota</taxon>
        <taxon>Fungi</taxon>
        <taxon>Dikarya</taxon>
        <taxon>Ascomycota</taxon>
        <taxon>Pezizomycotina</taxon>
        <taxon>Eurotiomycetes</taxon>
        <taxon>Eurotiomycetidae</taxon>
        <taxon>Onygenales</taxon>
        <taxon>Ajellomycetaceae</taxon>
        <taxon>Histoplasma</taxon>
    </lineage>
</organism>
<dbReference type="EMBL" id="DS990638">
    <property type="protein sequence ID" value="EGC45162.1"/>
    <property type="molecule type" value="Genomic_DNA"/>
</dbReference>
<feature type="region of interest" description="Disordered" evidence="1">
    <location>
        <begin position="1"/>
        <end position="42"/>
    </location>
</feature>
<gene>
    <name evidence="2" type="ORF">HCEG_04377</name>
</gene>
<feature type="compositionally biased region" description="Basic and acidic residues" evidence="1">
    <location>
        <begin position="14"/>
        <end position="40"/>
    </location>
</feature>
<evidence type="ECO:0000313" key="3">
    <source>
        <dbReference type="Proteomes" id="UP000008142"/>
    </source>
</evidence>
<evidence type="ECO:0000256" key="1">
    <source>
        <dbReference type="SAM" id="MobiDB-lite"/>
    </source>
</evidence>
<accession>F0UGS3</accession>
<protein>
    <submittedName>
        <fullName evidence="2">Uncharacterized protein</fullName>
    </submittedName>
</protein>
<name>F0UGS3_AJEC8</name>
<dbReference type="OrthoDB" id="2156052at2759"/>
<dbReference type="STRING" id="544711.F0UGS3"/>
<dbReference type="AlphaFoldDB" id="F0UGS3"/>
<dbReference type="VEuPathDB" id="FungiDB:I7I53_11001"/>
<sequence>MPNNDLPDYKALFHKAEEERKQEAELRRQAEDRERQERARNQPTTFREFIKACHDLLSRPLEAGTLSCSTRGKIPVPKGKYCPTRLSELCKILSAQEKFQLGNDVIFDNHSNALEEPDENNPEVLDETSTMHPRSDQFCIYQVDDTTNTLLTTVKYKPPHKCYEPAA</sequence>
<dbReference type="HOGENOM" id="CLU_1594060_0_0_1"/>
<proteinExistence type="predicted"/>
<reference evidence="3" key="1">
    <citation type="submission" date="2008-07" db="EMBL/GenBank/DDBJ databases">
        <title>Annotation of Ajellomyces capsulatus strain H88.</title>
        <authorList>
            <person name="Champion M."/>
            <person name="Cuomo C."/>
            <person name="Ma L.-J."/>
            <person name="Henn M.R."/>
            <person name="Sil A."/>
            <person name="Goldman B."/>
            <person name="Young S.K."/>
            <person name="Kodira C.D."/>
            <person name="Zeng Q."/>
            <person name="Koehrsen M."/>
            <person name="Alvarado L."/>
            <person name="Berlin A."/>
            <person name="Borenstein D."/>
            <person name="Chen Z."/>
            <person name="Engels R."/>
            <person name="Freedman E."/>
            <person name="Gellesch M."/>
            <person name="Goldberg J."/>
            <person name="Griggs A."/>
            <person name="Gujja S."/>
            <person name="Heiman D."/>
            <person name="Hepburn T."/>
            <person name="Howarth C."/>
            <person name="Jen D."/>
            <person name="Larson L."/>
            <person name="Lewis B."/>
            <person name="Mehta T."/>
            <person name="Park D."/>
            <person name="Pearson M."/>
            <person name="Roberts A."/>
            <person name="Saif S."/>
            <person name="Shea T."/>
            <person name="Shenoy N."/>
            <person name="Sisk P."/>
            <person name="Stolte C."/>
            <person name="Sykes S."/>
            <person name="Walk T."/>
            <person name="White J."/>
            <person name="Yandava C."/>
            <person name="Klein B."/>
            <person name="McEwen J.G."/>
            <person name="Puccia R."/>
            <person name="Goldman G.H."/>
            <person name="Felipe M.S."/>
            <person name="Nino-Vega G."/>
            <person name="San-Blas G."/>
            <person name="Taylor J."/>
            <person name="Mendoza L."/>
            <person name="Galagan J."/>
            <person name="Nusbaum C."/>
            <person name="Birren B."/>
        </authorList>
    </citation>
    <scope>NUCLEOTIDE SEQUENCE [LARGE SCALE GENOMIC DNA]</scope>
    <source>
        <strain evidence="3">H88</strain>
    </source>
</reference>